<evidence type="ECO:0000256" key="8">
    <source>
        <dbReference type="ARBA" id="ARBA00022763"/>
    </source>
</evidence>
<dbReference type="EMBL" id="CP000724">
    <property type="protein sequence ID" value="ABR49641.1"/>
    <property type="molecule type" value="Genomic_DNA"/>
</dbReference>
<dbReference type="InterPro" id="IPR036217">
    <property type="entry name" value="MethylDNA_cys_MeTrfase_DNAb"/>
</dbReference>
<accession>A6TTX3</accession>
<dbReference type="SUPFAM" id="SSF46767">
    <property type="entry name" value="Methylated DNA-protein cysteine methyltransferase, C-terminal domain"/>
    <property type="match status" value="1"/>
</dbReference>
<keyword evidence="9 11" id="KW-0234">DNA repair</keyword>
<sequence>MPVYFYETSIGKIGIAEKNGNITNLYFETDKPPEDIEINETPLLQEAAQQLQSYLTGDSKEFNLPLKPSGTDFMEQVWESLCKIPYGKTVSYKEIAVDVDSPKAVRAVGLANNRNPIPIFIPCHRVIGSDGSLVGYGGGLELKERLIGLETMKNSCGFFQYGQKEIAYLKKKDKKLGAAIERIGKIERGTIADPFTALISSIVSQQISNKAAETVWNRLDELLESMTPESITKTELSQIQGCGMTNKKAEYIKGIADVALCGKINFKTLHMLSDQEIIQKLSSLHGVGIWTVEMLLIFSLNRPNVVSYGDLAIRRGMMNLYGLKELSKEQFNQYRAKYAPYGSVASLYLWVMSED</sequence>
<comment type="catalytic activity">
    <reaction evidence="1">
        <text>Hydrolysis of alkylated DNA, releasing 3-methyladenine, 3-methylguanine, 7-methylguanine and 7-methyladenine.</text>
        <dbReference type="EC" id="3.2.2.21"/>
    </reaction>
</comment>
<dbReference type="InterPro" id="IPR051912">
    <property type="entry name" value="Alkylbase_DNA_Glycosylase/TA"/>
</dbReference>
<dbReference type="FunFam" id="1.10.10.10:FF:000214">
    <property type="entry name" value="Methylated-DNA--protein-cysteine methyltransferase"/>
    <property type="match status" value="1"/>
</dbReference>
<comment type="similarity">
    <text evidence="3 11">Belongs to the MGMT family.</text>
</comment>
<comment type="function">
    <text evidence="11">Involved in the cellular defense against the biological effects of O6-methylguanine (O6-MeG) and O4-methylthymine (O4-MeT) in DNA. Repairs the methylated nucleobase in DNA by stoichiometrically transferring the methyl group to a cysteine residue in the enzyme. This is a suicide reaction: the enzyme is irreversibly inactivated.</text>
</comment>
<dbReference type="PANTHER" id="PTHR43003:SF5">
    <property type="entry name" value="DNA-3-METHYLADENINE GLYCOSYLASE"/>
    <property type="match status" value="1"/>
</dbReference>
<dbReference type="GO" id="GO:0006307">
    <property type="term" value="P:DNA alkylation repair"/>
    <property type="evidence" value="ECO:0007669"/>
    <property type="project" value="UniProtKB-UniRule"/>
</dbReference>
<dbReference type="GO" id="GO:0032131">
    <property type="term" value="F:alkylated DNA binding"/>
    <property type="evidence" value="ECO:0007669"/>
    <property type="project" value="TreeGrafter"/>
</dbReference>
<keyword evidence="8 11" id="KW-0227">DNA damage</keyword>
<protein>
    <recommendedName>
        <fullName evidence="11">Methylated-DNA--protein-cysteine methyltransferase</fullName>
        <ecNumber evidence="11">2.1.1.63</ecNumber>
    </recommendedName>
    <alternativeName>
        <fullName evidence="11">6-O-methylguanine-DNA methyltransferase</fullName>
        <shortName evidence="11">MGMT</shortName>
    </alternativeName>
    <alternativeName>
        <fullName evidence="11">O-6-methylguanine-DNA-alkyltransferase</fullName>
    </alternativeName>
</protein>
<name>A6TTX3_ALKMQ</name>
<dbReference type="GO" id="GO:0006285">
    <property type="term" value="P:base-excision repair, AP site formation"/>
    <property type="evidence" value="ECO:0007669"/>
    <property type="project" value="TreeGrafter"/>
</dbReference>
<evidence type="ECO:0000313" key="14">
    <source>
        <dbReference type="Proteomes" id="UP000001572"/>
    </source>
</evidence>
<dbReference type="HAMAP" id="MF_00772">
    <property type="entry name" value="OGT"/>
    <property type="match status" value="1"/>
</dbReference>
<dbReference type="GO" id="GO:0032993">
    <property type="term" value="C:protein-DNA complex"/>
    <property type="evidence" value="ECO:0007669"/>
    <property type="project" value="TreeGrafter"/>
</dbReference>
<dbReference type="eggNOG" id="COG0350">
    <property type="taxonomic scope" value="Bacteria"/>
</dbReference>
<dbReference type="InterPro" id="IPR011257">
    <property type="entry name" value="DNA_glycosylase"/>
</dbReference>
<dbReference type="Pfam" id="PF01035">
    <property type="entry name" value="DNA_binding_1"/>
    <property type="match status" value="1"/>
</dbReference>
<dbReference type="GO" id="GO:0003908">
    <property type="term" value="F:methylated-DNA-[protein]-cysteine S-methyltransferase activity"/>
    <property type="evidence" value="ECO:0007669"/>
    <property type="project" value="UniProtKB-UniRule"/>
</dbReference>
<gene>
    <name evidence="13" type="ordered locus">Amet_3514</name>
</gene>
<dbReference type="InterPro" id="IPR001497">
    <property type="entry name" value="MethylDNA_cys_MeTrfase_AS"/>
</dbReference>
<dbReference type="Gene3D" id="1.10.340.30">
    <property type="entry name" value="Hypothetical protein, domain 2"/>
    <property type="match status" value="1"/>
</dbReference>
<dbReference type="GO" id="GO:0005737">
    <property type="term" value="C:cytoplasm"/>
    <property type="evidence" value="ECO:0007669"/>
    <property type="project" value="UniProtKB-SubCell"/>
</dbReference>
<dbReference type="InterPro" id="IPR036631">
    <property type="entry name" value="MGMT_N_sf"/>
</dbReference>
<dbReference type="InterPro" id="IPR014048">
    <property type="entry name" value="MethylDNA_cys_MeTrfase_DNA-bd"/>
</dbReference>
<reference evidence="14" key="1">
    <citation type="journal article" date="2016" name="Genome Announc.">
        <title>Complete genome sequence of Alkaliphilus metalliredigens strain QYMF, an alkaliphilic and metal-reducing bacterium isolated from borax-contaminated leachate ponds.</title>
        <authorList>
            <person name="Hwang C."/>
            <person name="Copeland A."/>
            <person name="Lucas S."/>
            <person name="Lapidus A."/>
            <person name="Barry K."/>
            <person name="Detter J.C."/>
            <person name="Glavina Del Rio T."/>
            <person name="Hammon N."/>
            <person name="Israni S."/>
            <person name="Dalin E."/>
            <person name="Tice H."/>
            <person name="Pitluck S."/>
            <person name="Chertkov O."/>
            <person name="Brettin T."/>
            <person name="Bruce D."/>
            <person name="Han C."/>
            <person name="Schmutz J."/>
            <person name="Larimer F."/>
            <person name="Land M.L."/>
            <person name="Hauser L."/>
            <person name="Kyrpides N."/>
            <person name="Mikhailova N."/>
            <person name="Ye Q."/>
            <person name="Zhou J."/>
            <person name="Richardson P."/>
            <person name="Fields M.W."/>
        </authorList>
    </citation>
    <scope>NUCLEOTIDE SEQUENCE [LARGE SCALE GENOMIC DNA]</scope>
    <source>
        <strain evidence="14">QYMF</strain>
    </source>
</reference>
<dbReference type="Gene3D" id="1.10.10.10">
    <property type="entry name" value="Winged helix-like DNA-binding domain superfamily/Winged helix DNA-binding domain"/>
    <property type="match status" value="1"/>
</dbReference>
<evidence type="ECO:0000256" key="1">
    <source>
        <dbReference type="ARBA" id="ARBA00000086"/>
    </source>
</evidence>
<dbReference type="SUPFAM" id="SSF48150">
    <property type="entry name" value="DNA-glycosylase"/>
    <property type="match status" value="1"/>
</dbReference>
<evidence type="ECO:0000256" key="9">
    <source>
        <dbReference type="ARBA" id="ARBA00023204"/>
    </source>
</evidence>
<dbReference type="FunFam" id="1.10.340.30:FF:000004">
    <property type="entry name" value="DNA-3-methyladenine glycosylase II"/>
    <property type="match status" value="1"/>
</dbReference>
<dbReference type="GO" id="GO:0032259">
    <property type="term" value="P:methylation"/>
    <property type="evidence" value="ECO:0007669"/>
    <property type="project" value="UniProtKB-KW"/>
</dbReference>
<proteinExistence type="inferred from homology"/>
<keyword evidence="14" id="KW-1185">Reference proteome</keyword>
<evidence type="ECO:0000256" key="7">
    <source>
        <dbReference type="ARBA" id="ARBA00022679"/>
    </source>
</evidence>
<evidence type="ECO:0000259" key="12">
    <source>
        <dbReference type="SMART" id="SM00478"/>
    </source>
</evidence>
<evidence type="ECO:0000256" key="5">
    <source>
        <dbReference type="ARBA" id="ARBA00022490"/>
    </source>
</evidence>
<dbReference type="AlphaFoldDB" id="A6TTX3"/>
<dbReference type="Proteomes" id="UP000001572">
    <property type="component" value="Chromosome"/>
</dbReference>
<comment type="catalytic activity">
    <reaction evidence="10 11">
        <text>a 6-O-methyl-2'-deoxyguanosine in DNA + L-cysteinyl-[protein] = S-methyl-L-cysteinyl-[protein] + a 2'-deoxyguanosine in DNA</text>
        <dbReference type="Rhea" id="RHEA:24000"/>
        <dbReference type="Rhea" id="RHEA-COMP:10131"/>
        <dbReference type="Rhea" id="RHEA-COMP:10132"/>
        <dbReference type="Rhea" id="RHEA-COMP:11367"/>
        <dbReference type="Rhea" id="RHEA-COMP:11368"/>
        <dbReference type="ChEBI" id="CHEBI:29950"/>
        <dbReference type="ChEBI" id="CHEBI:82612"/>
        <dbReference type="ChEBI" id="CHEBI:85445"/>
        <dbReference type="ChEBI" id="CHEBI:85448"/>
        <dbReference type="EC" id="2.1.1.63"/>
    </reaction>
</comment>
<evidence type="ECO:0000256" key="6">
    <source>
        <dbReference type="ARBA" id="ARBA00022603"/>
    </source>
</evidence>
<dbReference type="EC" id="2.1.1.63" evidence="11"/>
<keyword evidence="5 11" id="KW-0963">Cytoplasm</keyword>
<evidence type="ECO:0000256" key="4">
    <source>
        <dbReference type="ARBA" id="ARBA00010817"/>
    </source>
</evidence>
<comment type="subcellular location">
    <subcellularLocation>
        <location evidence="11">Cytoplasm</location>
    </subcellularLocation>
</comment>
<dbReference type="SMART" id="SM00478">
    <property type="entry name" value="ENDO3c"/>
    <property type="match status" value="1"/>
</dbReference>
<dbReference type="GO" id="GO:0043916">
    <property type="term" value="F:DNA-7-methylguanine glycosylase activity"/>
    <property type="evidence" value="ECO:0007669"/>
    <property type="project" value="TreeGrafter"/>
</dbReference>
<dbReference type="Gene3D" id="1.10.1670.40">
    <property type="match status" value="1"/>
</dbReference>
<dbReference type="InterPro" id="IPR003265">
    <property type="entry name" value="HhH-GPD_domain"/>
</dbReference>
<dbReference type="Pfam" id="PF02870">
    <property type="entry name" value="Methyltransf_1N"/>
    <property type="match status" value="1"/>
</dbReference>
<dbReference type="InterPro" id="IPR023546">
    <property type="entry name" value="MGMT"/>
</dbReference>
<dbReference type="KEGG" id="amt:Amet_3514"/>
<evidence type="ECO:0000256" key="10">
    <source>
        <dbReference type="ARBA" id="ARBA00049348"/>
    </source>
</evidence>
<dbReference type="STRING" id="293826.Amet_3514"/>
<dbReference type="NCBIfam" id="TIGR00589">
    <property type="entry name" value="ogt"/>
    <property type="match status" value="1"/>
</dbReference>
<dbReference type="CDD" id="cd00056">
    <property type="entry name" value="ENDO3c"/>
    <property type="match status" value="1"/>
</dbReference>
<dbReference type="RefSeq" id="WP_012064604.1">
    <property type="nucleotide sequence ID" value="NC_009633.1"/>
</dbReference>
<dbReference type="HOGENOM" id="CLU_779962_0_0_9"/>
<evidence type="ECO:0000313" key="13">
    <source>
        <dbReference type="EMBL" id="ABR49641.1"/>
    </source>
</evidence>
<dbReference type="CDD" id="cd06445">
    <property type="entry name" value="ATase"/>
    <property type="match status" value="1"/>
</dbReference>
<comment type="similarity">
    <text evidence="4">Belongs to the alkylbase DNA glycosidase AlkA family.</text>
</comment>
<dbReference type="SUPFAM" id="SSF53155">
    <property type="entry name" value="Methylated DNA-protein cysteine methyltransferase domain"/>
    <property type="match status" value="1"/>
</dbReference>
<dbReference type="PROSITE" id="PS00374">
    <property type="entry name" value="MGMT"/>
    <property type="match status" value="1"/>
</dbReference>
<dbReference type="Gene3D" id="3.30.160.70">
    <property type="entry name" value="Methylated DNA-protein cysteine methyltransferase domain"/>
    <property type="match status" value="1"/>
</dbReference>
<dbReference type="Pfam" id="PF00730">
    <property type="entry name" value="HhH-GPD"/>
    <property type="match status" value="1"/>
</dbReference>
<dbReference type="InterPro" id="IPR036388">
    <property type="entry name" value="WH-like_DNA-bd_sf"/>
</dbReference>
<dbReference type="PANTHER" id="PTHR43003">
    <property type="entry name" value="DNA-3-METHYLADENINE GLYCOSYLASE"/>
    <property type="match status" value="1"/>
</dbReference>
<keyword evidence="7 11" id="KW-0808">Transferase</keyword>
<feature type="domain" description="HhH-GPD" evidence="12">
    <location>
        <begin position="203"/>
        <end position="354"/>
    </location>
</feature>
<evidence type="ECO:0000256" key="2">
    <source>
        <dbReference type="ARBA" id="ARBA00001286"/>
    </source>
</evidence>
<evidence type="ECO:0000256" key="11">
    <source>
        <dbReference type="HAMAP-Rule" id="MF_00772"/>
    </source>
</evidence>
<organism evidence="13 14">
    <name type="scientific">Alkaliphilus metalliredigens (strain QYMF)</name>
    <dbReference type="NCBI Taxonomy" id="293826"/>
    <lineage>
        <taxon>Bacteria</taxon>
        <taxon>Bacillati</taxon>
        <taxon>Bacillota</taxon>
        <taxon>Clostridia</taxon>
        <taxon>Peptostreptococcales</taxon>
        <taxon>Natronincolaceae</taxon>
        <taxon>Alkaliphilus</taxon>
    </lineage>
</organism>
<comment type="catalytic activity">
    <reaction evidence="2 11">
        <text>a 4-O-methyl-thymidine in DNA + L-cysteinyl-[protein] = a thymidine in DNA + S-methyl-L-cysteinyl-[protein]</text>
        <dbReference type="Rhea" id="RHEA:53428"/>
        <dbReference type="Rhea" id="RHEA-COMP:10131"/>
        <dbReference type="Rhea" id="RHEA-COMP:10132"/>
        <dbReference type="Rhea" id="RHEA-COMP:13555"/>
        <dbReference type="Rhea" id="RHEA-COMP:13556"/>
        <dbReference type="ChEBI" id="CHEBI:29950"/>
        <dbReference type="ChEBI" id="CHEBI:82612"/>
        <dbReference type="ChEBI" id="CHEBI:137386"/>
        <dbReference type="ChEBI" id="CHEBI:137387"/>
        <dbReference type="EC" id="2.1.1.63"/>
    </reaction>
</comment>
<dbReference type="GO" id="GO:0008725">
    <property type="term" value="F:DNA-3-methyladenine glycosylase activity"/>
    <property type="evidence" value="ECO:0007669"/>
    <property type="project" value="TreeGrafter"/>
</dbReference>
<dbReference type="InterPro" id="IPR008332">
    <property type="entry name" value="MethylG_MeTrfase_N"/>
</dbReference>
<feature type="active site" description="Nucleophile; methyl group acceptor" evidence="11">
    <location>
        <position position="123"/>
    </location>
</feature>
<comment type="miscellaneous">
    <text evidence="11">This enzyme catalyzes only one turnover and therefore is not strictly catalytic. According to one definition, an enzyme is a biocatalyst that acts repeatedly and over many reaction cycles.</text>
</comment>
<dbReference type="eggNOG" id="COG0122">
    <property type="taxonomic scope" value="Bacteria"/>
</dbReference>
<keyword evidence="6 11" id="KW-0489">Methyltransferase</keyword>
<evidence type="ECO:0000256" key="3">
    <source>
        <dbReference type="ARBA" id="ARBA00008711"/>
    </source>
</evidence>